<dbReference type="PANTHER" id="PTHR48451">
    <property type="entry name" value="DUF4218 DOMAIN-CONTAINING PROTEIN"/>
    <property type="match status" value="1"/>
</dbReference>
<evidence type="ECO:0000313" key="1">
    <source>
        <dbReference type="EMBL" id="KAG5568775.1"/>
    </source>
</evidence>
<dbReference type="EMBL" id="JACXVP010000048">
    <property type="protein sequence ID" value="KAG5568775.1"/>
    <property type="molecule type" value="Genomic_DNA"/>
</dbReference>
<dbReference type="AlphaFoldDB" id="A0A9J5W0A4"/>
<keyword evidence="2" id="KW-1185">Reference proteome</keyword>
<evidence type="ECO:0000313" key="2">
    <source>
        <dbReference type="Proteomes" id="UP000824120"/>
    </source>
</evidence>
<dbReference type="Proteomes" id="UP000824120">
    <property type="component" value="Unassembled WGS sequence"/>
</dbReference>
<gene>
    <name evidence="1" type="ORF">H5410_064212</name>
</gene>
<sequence>MFPQQGKPVGDSTTEPFTTLEKTQAHRYVLLNCASVKPLINEFKHHIKRSTRGQRVSTTEVEKRISKEFLDWFPKRIMNPDIAETISNDMKVLAQGPAQDARRFSAYNINGFKFQNLSR</sequence>
<name>A0A9J5W0A4_SOLCO</name>
<organism evidence="1 2">
    <name type="scientific">Solanum commersonii</name>
    <name type="common">Commerson's wild potato</name>
    <name type="synonym">Commerson's nightshade</name>
    <dbReference type="NCBI Taxonomy" id="4109"/>
    <lineage>
        <taxon>Eukaryota</taxon>
        <taxon>Viridiplantae</taxon>
        <taxon>Streptophyta</taxon>
        <taxon>Embryophyta</taxon>
        <taxon>Tracheophyta</taxon>
        <taxon>Spermatophyta</taxon>
        <taxon>Magnoliopsida</taxon>
        <taxon>eudicotyledons</taxon>
        <taxon>Gunneridae</taxon>
        <taxon>Pentapetalae</taxon>
        <taxon>asterids</taxon>
        <taxon>lamiids</taxon>
        <taxon>Solanales</taxon>
        <taxon>Solanaceae</taxon>
        <taxon>Solanoideae</taxon>
        <taxon>Solaneae</taxon>
        <taxon>Solanum</taxon>
    </lineage>
</organism>
<protein>
    <submittedName>
        <fullName evidence="1">Uncharacterized protein</fullName>
    </submittedName>
</protein>
<reference evidence="1" key="1">
    <citation type="submission" date="2020-09" db="EMBL/GenBank/DDBJ databases">
        <title>De no assembly of potato wild relative species, Solanum commersonii.</title>
        <authorList>
            <person name="Cho K."/>
        </authorList>
    </citation>
    <scope>NUCLEOTIDE SEQUENCE</scope>
    <source>
        <strain evidence="1">LZ3.2</strain>
        <tissue evidence="1">Leaf</tissue>
    </source>
</reference>
<comment type="caution">
    <text evidence="1">The sequence shown here is derived from an EMBL/GenBank/DDBJ whole genome shotgun (WGS) entry which is preliminary data.</text>
</comment>
<accession>A0A9J5W0A4</accession>
<dbReference type="OrthoDB" id="1703558at2759"/>
<proteinExistence type="predicted"/>
<dbReference type="PANTHER" id="PTHR48451:SF1">
    <property type="entry name" value="DUF4218 DOMAIN-CONTAINING PROTEIN"/>
    <property type="match status" value="1"/>
</dbReference>